<proteinExistence type="predicted"/>
<reference evidence="1" key="1">
    <citation type="submission" date="2021-10" db="EMBL/GenBank/DDBJ databases">
        <title>Gramella sp. ASW11-100T, isolated from marine sediment.</title>
        <authorList>
            <person name="Xia C."/>
        </authorList>
    </citation>
    <scope>NUCLEOTIDE SEQUENCE</scope>
    <source>
        <strain evidence="1">ASW11-100</strain>
    </source>
</reference>
<dbReference type="AlphaFoldDB" id="A0A9X1LKH6"/>
<dbReference type="Proteomes" id="UP001139414">
    <property type="component" value="Unassembled WGS sequence"/>
</dbReference>
<name>A0A9X1LKH6_9FLAO</name>
<evidence type="ECO:0000313" key="1">
    <source>
        <dbReference type="EMBL" id="MCB7482065.1"/>
    </source>
</evidence>
<keyword evidence="2" id="KW-1185">Reference proteome</keyword>
<sequence>MTKEYVNSQFEVESKKLQFKSNSGKLTEVHFKIKFPEKFEVLNAEFTDDDHIVIKFKGTDGCTLAENLVNSKSSTTKKVEVELGDRSGIPGSIKIEYILAEVSDSCKPNFVPETAGGGILVGTGG</sequence>
<accession>A0A9X1LKH6</accession>
<organism evidence="1 2">
    <name type="scientific">Christiangramia sediminis</name>
    <dbReference type="NCBI Taxonomy" id="2881336"/>
    <lineage>
        <taxon>Bacteria</taxon>
        <taxon>Pseudomonadati</taxon>
        <taxon>Bacteroidota</taxon>
        <taxon>Flavobacteriia</taxon>
        <taxon>Flavobacteriales</taxon>
        <taxon>Flavobacteriaceae</taxon>
        <taxon>Christiangramia</taxon>
    </lineage>
</organism>
<gene>
    <name evidence="1" type="ORF">LGQ90_12405</name>
</gene>
<comment type="caution">
    <text evidence="1">The sequence shown here is derived from an EMBL/GenBank/DDBJ whole genome shotgun (WGS) entry which is preliminary data.</text>
</comment>
<dbReference type="EMBL" id="JAJBZG010000005">
    <property type="protein sequence ID" value="MCB7482065.1"/>
    <property type="molecule type" value="Genomic_DNA"/>
</dbReference>
<dbReference type="RefSeq" id="WP_229341480.1">
    <property type="nucleotide sequence ID" value="NZ_JAJBZG010000005.1"/>
</dbReference>
<evidence type="ECO:0000313" key="2">
    <source>
        <dbReference type="Proteomes" id="UP001139414"/>
    </source>
</evidence>
<protein>
    <submittedName>
        <fullName evidence="1">Uncharacterized protein</fullName>
    </submittedName>
</protein>